<evidence type="ECO:0000313" key="1">
    <source>
        <dbReference type="EMBL" id="MBT2189282.1"/>
    </source>
</evidence>
<proteinExistence type="predicted"/>
<dbReference type="EMBL" id="JAHGAW010000016">
    <property type="protein sequence ID" value="MBT2189282.1"/>
    <property type="molecule type" value="Genomic_DNA"/>
</dbReference>
<gene>
    <name evidence="1" type="ORF">KK488_20215</name>
</gene>
<accession>A0A9X1ITG1</accession>
<sequence length="91" mass="10164">MGTIDRLAPSGDVAVDYDRRHLALYAALLEAADAGRNWQDAASFLMRLDVTKDHAEACWRSHIERARWIVGDGLAIAIDAFSERRPEIIAE</sequence>
<evidence type="ECO:0008006" key="3">
    <source>
        <dbReference type="Google" id="ProtNLM"/>
    </source>
</evidence>
<evidence type="ECO:0000313" key="2">
    <source>
        <dbReference type="Proteomes" id="UP001138757"/>
    </source>
</evidence>
<name>A0A9X1ITG1_9SPHN</name>
<dbReference type="AlphaFoldDB" id="A0A9X1ITG1"/>
<dbReference type="Proteomes" id="UP001138757">
    <property type="component" value="Unassembled WGS sequence"/>
</dbReference>
<comment type="caution">
    <text evidence="1">The sequence shown here is derived from an EMBL/GenBank/DDBJ whole genome shotgun (WGS) entry which is preliminary data.</text>
</comment>
<reference evidence="1" key="1">
    <citation type="submission" date="2021-05" db="EMBL/GenBank/DDBJ databases">
        <title>Genome of Sphingobium sp. strain.</title>
        <authorList>
            <person name="Fan R."/>
        </authorList>
    </citation>
    <scope>NUCLEOTIDE SEQUENCE</scope>
    <source>
        <strain evidence="1">H33</strain>
    </source>
</reference>
<organism evidence="1 2">
    <name type="scientific">Sphingobium nicotianae</name>
    <dbReference type="NCBI Taxonomy" id="2782607"/>
    <lineage>
        <taxon>Bacteria</taxon>
        <taxon>Pseudomonadati</taxon>
        <taxon>Pseudomonadota</taxon>
        <taxon>Alphaproteobacteria</taxon>
        <taxon>Sphingomonadales</taxon>
        <taxon>Sphingomonadaceae</taxon>
        <taxon>Sphingobium</taxon>
    </lineage>
</organism>
<protein>
    <recommendedName>
        <fullName evidence="3">DUF2285 domain-containing protein</fullName>
    </recommendedName>
</protein>
<keyword evidence="2" id="KW-1185">Reference proteome</keyword>